<sequence length="669" mass="73266">MHHGKLYHQEEIPYGRDVPDSNSLPGPDTEDDICDGHLTLSDKVRLENINCSIFSAFTLFSVVSCTEHFVTLENVYTCNNILCDVAFVIDSSRSIWNPNFKTQLEFIKHLVEKFVVSKNNTHVAALTFSDKVVQQFHFNAVQDKDRILSQLTAIRQDDGYHTLTHTALEATMTDLFAQETGARDNVPHIAIVLTDGKATYGAATLQAADDVKQSGIKILTVGIGNQVDDEELKAVASPPASNNYFKIKNFDDLKGIKWQQLIALQACEVIEKTTTASPQTTTTTATSTTIKVTTTTTTPQPPPTTTTTTTTKPTQTTTMRSTTSACQGKQADIVFVIDSSASIWPEDFKTQLSFISDVISHFDVEGGKTQYRSRGQLTAAVANVKFQGGNTNTHLALKTLLNDVMSVKNGARPQTAARIAVLITDGRSARPDLTFSAAKDVHTDGIYMFAIGVGNKTDRAELKKMASKPVNEYTFEVNAYVPGDQPKCTSAFEAEIMFGIYGIGGESRLQVTEFIKMIGDSVGVSTNVKIGLVESCNKADIALQKFTKDNQFAPAVEDAMQTSAYSLVSRVRLGFGRSATKANRFAIFLIAGPINDFDETKADLLRLKYSTRSIVVGVGSSVDRSQLKDLASYRDKHTPDLSHVFPVEKAENLVNIVRKVLNLMCNDSQ</sequence>
<feature type="domain" description="VWFA" evidence="2">
    <location>
        <begin position="577"/>
        <end position="660"/>
    </location>
</feature>
<keyword evidence="4" id="KW-1185">Reference proteome</keyword>
<dbReference type="Gene3D" id="3.40.50.410">
    <property type="entry name" value="von Willebrand factor, type A domain"/>
    <property type="match status" value="3"/>
</dbReference>
<protein>
    <submittedName>
        <fullName evidence="3">MATN1-like protein</fullName>
    </submittedName>
</protein>
<dbReference type="PANTHER" id="PTHR24020:SF20">
    <property type="entry name" value="PH DOMAIN-CONTAINING PROTEIN"/>
    <property type="match status" value="1"/>
</dbReference>
<organism evidence="3 4">
    <name type="scientific">Mya arenaria</name>
    <name type="common">Soft-shell clam</name>
    <dbReference type="NCBI Taxonomy" id="6604"/>
    <lineage>
        <taxon>Eukaryota</taxon>
        <taxon>Metazoa</taxon>
        <taxon>Spiralia</taxon>
        <taxon>Lophotrochozoa</taxon>
        <taxon>Mollusca</taxon>
        <taxon>Bivalvia</taxon>
        <taxon>Autobranchia</taxon>
        <taxon>Heteroconchia</taxon>
        <taxon>Euheterodonta</taxon>
        <taxon>Imparidentia</taxon>
        <taxon>Neoheterodontei</taxon>
        <taxon>Myida</taxon>
        <taxon>Myoidea</taxon>
        <taxon>Myidae</taxon>
        <taxon>Mya</taxon>
    </lineage>
</organism>
<dbReference type="SUPFAM" id="SSF53300">
    <property type="entry name" value="vWA-like"/>
    <property type="match status" value="3"/>
</dbReference>
<dbReference type="PRINTS" id="PR00453">
    <property type="entry name" value="VWFADOMAIN"/>
</dbReference>
<dbReference type="InterPro" id="IPR050525">
    <property type="entry name" value="ECM_Assembly_Org"/>
</dbReference>
<dbReference type="PROSITE" id="PS50234">
    <property type="entry name" value="VWFA"/>
    <property type="match status" value="3"/>
</dbReference>
<dbReference type="InterPro" id="IPR036465">
    <property type="entry name" value="vWFA_dom_sf"/>
</dbReference>
<dbReference type="InterPro" id="IPR002035">
    <property type="entry name" value="VWF_A"/>
</dbReference>
<feature type="region of interest" description="Disordered" evidence="1">
    <location>
        <begin position="279"/>
        <end position="323"/>
    </location>
</feature>
<feature type="compositionally biased region" description="Low complexity" evidence="1">
    <location>
        <begin position="279"/>
        <end position="298"/>
    </location>
</feature>
<evidence type="ECO:0000313" key="3">
    <source>
        <dbReference type="EMBL" id="WAQ95807.1"/>
    </source>
</evidence>
<reference evidence="3" key="1">
    <citation type="submission" date="2022-11" db="EMBL/GenBank/DDBJ databases">
        <title>Centuries of genome instability and evolution in soft-shell clam transmissible cancer (bioRxiv).</title>
        <authorList>
            <person name="Hart S.F.M."/>
            <person name="Yonemitsu M.A."/>
            <person name="Giersch R.M."/>
            <person name="Beal B.F."/>
            <person name="Arriagada G."/>
            <person name="Davis B.W."/>
            <person name="Ostrander E.A."/>
            <person name="Goff S.P."/>
            <person name="Metzger M.J."/>
        </authorList>
    </citation>
    <scope>NUCLEOTIDE SEQUENCE</scope>
    <source>
        <strain evidence="3">MELC-2E11</strain>
        <tissue evidence="3">Siphon/mantle</tissue>
    </source>
</reference>
<accession>A0ABY7DGI2</accession>
<name>A0ABY7DGI2_MYAAR</name>
<evidence type="ECO:0000259" key="2">
    <source>
        <dbReference type="PROSITE" id="PS50234"/>
    </source>
</evidence>
<dbReference type="EMBL" id="CP111013">
    <property type="protein sequence ID" value="WAQ95807.1"/>
    <property type="molecule type" value="Genomic_DNA"/>
</dbReference>
<feature type="domain" description="VWFA" evidence="2">
    <location>
        <begin position="84"/>
        <end position="261"/>
    </location>
</feature>
<proteinExistence type="predicted"/>
<feature type="domain" description="VWFA" evidence="2">
    <location>
        <begin position="332"/>
        <end position="496"/>
    </location>
</feature>
<dbReference type="SMART" id="SM00327">
    <property type="entry name" value="VWA"/>
    <property type="match status" value="2"/>
</dbReference>
<feature type="compositionally biased region" description="Low complexity" evidence="1">
    <location>
        <begin position="305"/>
        <end position="323"/>
    </location>
</feature>
<evidence type="ECO:0000313" key="4">
    <source>
        <dbReference type="Proteomes" id="UP001164746"/>
    </source>
</evidence>
<dbReference type="Proteomes" id="UP001164746">
    <property type="component" value="Chromosome 2"/>
</dbReference>
<gene>
    <name evidence="3" type="ORF">MAR_028497</name>
</gene>
<dbReference type="PANTHER" id="PTHR24020">
    <property type="entry name" value="COLLAGEN ALPHA"/>
    <property type="match status" value="1"/>
</dbReference>
<evidence type="ECO:0000256" key="1">
    <source>
        <dbReference type="SAM" id="MobiDB-lite"/>
    </source>
</evidence>
<dbReference type="CDD" id="cd01450">
    <property type="entry name" value="vWFA_subfamily_ECM"/>
    <property type="match status" value="1"/>
</dbReference>
<dbReference type="Pfam" id="PF00092">
    <property type="entry name" value="VWA"/>
    <property type="match status" value="2"/>
</dbReference>